<keyword evidence="5 7" id="KW-0472">Membrane</keyword>
<comment type="subcellular location">
    <subcellularLocation>
        <location evidence="1">Membrane</location>
        <topology evidence="1">Multi-pass membrane protein</topology>
    </subcellularLocation>
</comment>
<organism evidence="9 10">
    <name type="scientific">Stylonychia lemnae</name>
    <name type="common">Ciliate</name>
    <dbReference type="NCBI Taxonomy" id="5949"/>
    <lineage>
        <taxon>Eukaryota</taxon>
        <taxon>Sar</taxon>
        <taxon>Alveolata</taxon>
        <taxon>Ciliophora</taxon>
        <taxon>Intramacronucleata</taxon>
        <taxon>Spirotrichea</taxon>
        <taxon>Stichotrichia</taxon>
        <taxon>Sporadotrichida</taxon>
        <taxon>Oxytrichidae</taxon>
        <taxon>Stylonychinae</taxon>
        <taxon>Stylonychia</taxon>
    </lineage>
</organism>
<feature type="domain" description="PH" evidence="8">
    <location>
        <begin position="756"/>
        <end position="870"/>
    </location>
</feature>
<dbReference type="PANTHER" id="PTHR21355:SF0">
    <property type="entry name" value="G-PROTEIN COUPLED RECEPTOR-ASSOCIATED PROTEIN LMBRD2"/>
    <property type="match status" value="1"/>
</dbReference>
<evidence type="ECO:0000313" key="9">
    <source>
        <dbReference type="EMBL" id="CDW90680.1"/>
    </source>
</evidence>
<keyword evidence="10" id="KW-1185">Reference proteome</keyword>
<feature type="transmembrane region" description="Helical" evidence="7">
    <location>
        <begin position="359"/>
        <end position="383"/>
    </location>
</feature>
<feature type="compositionally biased region" description="Low complexity" evidence="6">
    <location>
        <begin position="731"/>
        <end position="740"/>
    </location>
</feature>
<gene>
    <name evidence="9" type="primary">Contig10947.g11700</name>
    <name evidence="9" type="ORF">STYLEM_19825</name>
</gene>
<feature type="transmembrane region" description="Helical" evidence="7">
    <location>
        <begin position="50"/>
        <end position="72"/>
    </location>
</feature>
<feature type="compositionally biased region" description="Polar residues" evidence="6">
    <location>
        <begin position="707"/>
        <end position="723"/>
    </location>
</feature>
<name>A0A078B838_STYLE</name>
<keyword evidence="3 7" id="KW-0812">Transmembrane</keyword>
<protein>
    <submittedName>
        <fullName evidence="9">Lmbr1 domain-containing protein 2 homolog a-like</fullName>
    </submittedName>
</protein>
<accession>A0A078B838</accession>
<dbReference type="PANTHER" id="PTHR21355">
    <property type="entry name" value="G-PROTEIN COUPLED RECEPTOR-ASSOCIATED PROTEIN LMBRD2"/>
    <property type="match status" value="1"/>
</dbReference>
<feature type="region of interest" description="Disordered" evidence="6">
    <location>
        <begin position="597"/>
        <end position="687"/>
    </location>
</feature>
<evidence type="ECO:0000256" key="1">
    <source>
        <dbReference type="ARBA" id="ARBA00004141"/>
    </source>
</evidence>
<keyword evidence="4 7" id="KW-1133">Transmembrane helix</keyword>
<dbReference type="Pfam" id="PF00169">
    <property type="entry name" value="PH"/>
    <property type="match status" value="1"/>
</dbReference>
<feature type="transmembrane region" description="Helical" evidence="7">
    <location>
        <begin position="92"/>
        <end position="112"/>
    </location>
</feature>
<dbReference type="Pfam" id="PF04791">
    <property type="entry name" value="LMBR1"/>
    <property type="match status" value="1"/>
</dbReference>
<dbReference type="OrthoDB" id="203099at2759"/>
<evidence type="ECO:0000256" key="3">
    <source>
        <dbReference type="ARBA" id="ARBA00022692"/>
    </source>
</evidence>
<feature type="compositionally biased region" description="Low complexity" evidence="6">
    <location>
        <begin position="645"/>
        <end position="656"/>
    </location>
</feature>
<evidence type="ECO:0000313" key="10">
    <source>
        <dbReference type="Proteomes" id="UP000039865"/>
    </source>
</evidence>
<dbReference type="AlphaFoldDB" id="A0A078B838"/>
<evidence type="ECO:0000256" key="5">
    <source>
        <dbReference type="ARBA" id="ARBA00023136"/>
    </source>
</evidence>
<feature type="compositionally biased region" description="Basic and acidic residues" evidence="6">
    <location>
        <begin position="660"/>
        <end position="674"/>
    </location>
</feature>
<feature type="transmembrane region" description="Helical" evidence="7">
    <location>
        <begin position="499"/>
        <end position="521"/>
    </location>
</feature>
<evidence type="ECO:0000256" key="4">
    <source>
        <dbReference type="ARBA" id="ARBA00022989"/>
    </source>
</evidence>
<reference evidence="9 10" key="1">
    <citation type="submission" date="2014-06" db="EMBL/GenBank/DDBJ databases">
        <authorList>
            <person name="Swart Estienne"/>
        </authorList>
    </citation>
    <scope>NUCLEOTIDE SEQUENCE [LARGE SCALE GENOMIC DNA]</scope>
    <source>
        <strain evidence="9 10">130c</strain>
    </source>
</reference>
<feature type="transmembrane region" description="Helical" evidence="7">
    <location>
        <begin position="18"/>
        <end position="38"/>
    </location>
</feature>
<dbReference type="EMBL" id="CCKQ01018700">
    <property type="protein sequence ID" value="CDW90680.1"/>
    <property type="molecule type" value="Genomic_DNA"/>
</dbReference>
<dbReference type="InParanoid" id="A0A078B838"/>
<dbReference type="Gene3D" id="2.30.29.30">
    <property type="entry name" value="Pleckstrin-homology domain (PH domain)/Phosphotyrosine-binding domain (PTB)"/>
    <property type="match status" value="1"/>
</dbReference>
<evidence type="ECO:0000259" key="8">
    <source>
        <dbReference type="PROSITE" id="PS50003"/>
    </source>
</evidence>
<feature type="transmembrane region" description="Helical" evidence="7">
    <location>
        <begin position="403"/>
        <end position="425"/>
    </location>
</feature>
<evidence type="ECO:0000256" key="7">
    <source>
        <dbReference type="SAM" id="Phobius"/>
    </source>
</evidence>
<dbReference type="Proteomes" id="UP000039865">
    <property type="component" value="Unassembled WGS sequence"/>
</dbReference>
<feature type="compositionally biased region" description="Basic and acidic residues" evidence="6">
    <location>
        <begin position="611"/>
        <end position="622"/>
    </location>
</feature>
<comment type="similarity">
    <text evidence="2">Belongs to the LIMR family.</text>
</comment>
<dbReference type="SUPFAM" id="SSF50729">
    <property type="entry name" value="PH domain-like"/>
    <property type="match status" value="1"/>
</dbReference>
<dbReference type="GO" id="GO:0016020">
    <property type="term" value="C:membrane"/>
    <property type="evidence" value="ECO:0007669"/>
    <property type="project" value="UniProtKB-SubCell"/>
</dbReference>
<feature type="transmembrane region" description="Helical" evidence="7">
    <location>
        <begin position="175"/>
        <end position="196"/>
    </location>
</feature>
<feature type="transmembrane region" description="Helical" evidence="7">
    <location>
        <begin position="133"/>
        <end position="155"/>
    </location>
</feature>
<dbReference type="SMART" id="SM00233">
    <property type="entry name" value="PH"/>
    <property type="match status" value="1"/>
</dbReference>
<feature type="region of interest" description="Disordered" evidence="6">
    <location>
        <begin position="702"/>
        <end position="760"/>
    </location>
</feature>
<sequence length="882" mass="101500">MCIQKHKIQLKSRLGVTIAAWIVGLVVIILLLFGLAFLNRSWMLAAYFNIGMTYFYSLMSMGILAVDLGFSLYNREYNLTEEQESYTSLMEALWNVIYWGSLLHGSILNKFYQKYWTSGHFSMGTRIKQSIKNLIKLIVMGVVALAIFGLIAYFVIGLSGINGVKGALLIMSNVYSMLVLVILLAYGLFNLPVFLWKYGDNKNSLFAELERAEDIRKQYRTSLVDFHTQVSQCKNLATNHRTEKNQNLMDILLKELPEKDLEGQSIGHSNYFKIELKKGQEVTEDFIANIRYQFMLAFFMYKRKKAKWLTVFNRVESLIEKPVSYSESHLRPLQNQNFENMKLEDLVLKAKPNQVKKLILYRILAVLSFMFCLLVIITEATVIFDPEKTIVYFIVVKNSSQTFLVVIFTIFFLSGITLVCFFTIFNLKMSDYLQLVPKHTDCITFSSITALCCKIVTVSCFNYMTLIGEIAPGKDADLFSTSYVDFYSSMINVPFFGKYFNTIMPLFIIIFGLLFAALSVLKLQNKALKSFQNISKSKEEKEDDKKSSKEKKVDPNLALKEKIIRGERAIVAEIDLIKKKEERNKLLKYNVKPQSQLEDEESAKASKKGKKNEGKQVKENVKSAKNAKKNTKIEQNPSIIDEEYNSSSINRNSNSDSESEEIKTDFKPDKKNRFNEMNNNNQSDKVNIFKKQKFNDEITEKLLPGNQKPSSGNNSRKVSQDESGSADDVSRVSSFQSSTSEDGLSSKRASGRRKKNFNKEGYLMKRKTKAIFGIAQWNKRFAVLDNEQLILYEDHTKKQPRKHIDMAKVKAVTFHYDENAPVKSKKLSKKEKDESRFDMYTPNRTYMFKPEGNSVIESEWWVRILRECARAHNSNFTNNVDS</sequence>
<evidence type="ECO:0000256" key="6">
    <source>
        <dbReference type="SAM" id="MobiDB-lite"/>
    </source>
</evidence>
<dbReference type="InterPro" id="IPR051584">
    <property type="entry name" value="GPCR-associated_LMBR1"/>
</dbReference>
<dbReference type="PROSITE" id="PS50003">
    <property type="entry name" value="PH_DOMAIN"/>
    <property type="match status" value="1"/>
</dbReference>
<dbReference type="InterPro" id="IPR011993">
    <property type="entry name" value="PH-like_dom_sf"/>
</dbReference>
<dbReference type="OMA" id="IANIRYQ"/>
<dbReference type="InterPro" id="IPR006876">
    <property type="entry name" value="LMBR1-like_membr_prot"/>
</dbReference>
<dbReference type="InterPro" id="IPR001849">
    <property type="entry name" value="PH_domain"/>
</dbReference>
<proteinExistence type="inferred from homology"/>
<evidence type="ECO:0000256" key="2">
    <source>
        <dbReference type="ARBA" id="ARBA00010487"/>
    </source>
</evidence>